<dbReference type="GO" id="GO:0046872">
    <property type="term" value="F:metal ion binding"/>
    <property type="evidence" value="ECO:0007669"/>
    <property type="project" value="UniProtKB-KW"/>
</dbReference>
<evidence type="ECO:0000256" key="7">
    <source>
        <dbReference type="ARBA" id="ARBA00022723"/>
    </source>
</evidence>
<keyword evidence="6" id="KW-0645">Protease</keyword>
<evidence type="ECO:0000256" key="9">
    <source>
        <dbReference type="ARBA" id="ARBA00023049"/>
    </source>
</evidence>
<keyword evidence="11" id="KW-1185">Reference proteome</keyword>
<dbReference type="AlphaFoldDB" id="A0A9X2BF32"/>
<dbReference type="Proteomes" id="UP001139011">
    <property type="component" value="Unassembled WGS sequence"/>
</dbReference>
<keyword evidence="7" id="KW-0479">Metal-binding</keyword>
<dbReference type="Pfam" id="PF02073">
    <property type="entry name" value="Peptidase_M29"/>
    <property type="match status" value="1"/>
</dbReference>
<evidence type="ECO:0000256" key="1">
    <source>
        <dbReference type="ARBA" id="ARBA00001941"/>
    </source>
</evidence>
<evidence type="ECO:0000256" key="6">
    <source>
        <dbReference type="ARBA" id="ARBA00022670"/>
    </source>
</evidence>
<comment type="cofactor">
    <cofactor evidence="3">
        <name>Zn(2+)</name>
        <dbReference type="ChEBI" id="CHEBI:29105"/>
    </cofactor>
</comment>
<evidence type="ECO:0000256" key="5">
    <source>
        <dbReference type="ARBA" id="ARBA00022438"/>
    </source>
</evidence>
<protein>
    <submittedName>
        <fullName evidence="10">Aminopeptidase</fullName>
    </submittedName>
</protein>
<evidence type="ECO:0000256" key="2">
    <source>
        <dbReference type="ARBA" id="ARBA00001946"/>
    </source>
</evidence>
<evidence type="ECO:0000313" key="11">
    <source>
        <dbReference type="Proteomes" id="UP001139011"/>
    </source>
</evidence>
<evidence type="ECO:0000256" key="3">
    <source>
        <dbReference type="ARBA" id="ARBA00001947"/>
    </source>
</evidence>
<organism evidence="10 11">
    <name type="scientific">Fictibacillus marinisediminis</name>
    <dbReference type="NCBI Taxonomy" id="2878389"/>
    <lineage>
        <taxon>Bacteria</taxon>
        <taxon>Bacillati</taxon>
        <taxon>Bacillota</taxon>
        <taxon>Bacilli</taxon>
        <taxon>Bacillales</taxon>
        <taxon>Fictibacillaceae</taxon>
        <taxon>Fictibacillus</taxon>
    </lineage>
</organism>
<dbReference type="GO" id="GO:0004177">
    <property type="term" value="F:aminopeptidase activity"/>
    <property type="evidence" value="ECO:0007669"/>
    <property type="project" value="UniProtKB-KW"/>
</dbReference>
<dbReference type="InterPro" id="IPR052170">
    <property type="entry name" value="M29_Exopeptidase"/>
</dbReference>
<dbReference type="Gene3D" id="3.40.1830.10">
    <property type="entry name" value="Thermophilic metalloprotease (M29)"/>
    <property type="match status" value="1"/>
</dbReference>
<sequence length="376" mass="42710">MSTQELSFIAKRVVHHSLEIQKGEKVLIDVEGDAEEFSNQLIKEVYHAGASPYLKSTRISNLKKLIIGATKESLTLWLHQEQYRAEGMDAYIGLKAEENIYEFNDLPRDQHQLYQKYFSQKLQLDYLGKNKWILMRYPTKGMAQLAKLGSEELKAIFYKSCAMDYKKLSEDVKPLETRLSKTKTVMISSPGTDLTFSIQHIDSFMCDGRYNLPDGEIFTAPIRDSVNGTIHFNCPTYFQGHVIEDVRFEFVDGKIVSYDGNDRDLLKSILETDDGASYIGEFGIGLNPFITKPMNNILFDEKMSGSIHLAIGQAFPMADNGNESAIHLDFVLNQQSSYGGGSLYFDEELIRKDGLFVPKDLENLNGVEYQNGRLRV</sequence>
<dbReference type="InterPro" id="IPR035097">
    <property type="entry name" value="M29_N-terminal"/>
</dbReference>
<gene>
    <name evidence="10" type="ORF">LCY76_23105</name>
</gene>
<keyword evidence="8" id="KW-0378">Hydrolase</keyword>
<keyword evidence="5 10" id="KW-0031">Aminopeptidase</keyword>
<dbReference type="GO" id="GO:0006508">
    <property type="term" value="P:proteolysis"/>
    <property type="evidence" value="ECO:0007669"/>
    <property type="project" value="UniProtKB-KW"/>
</dbReference>
<dbReference type="RefSeq" id="WP_248254832.1">
    <property type="nucleotide sequence ID" value="NZ_JAIWJX010000004.1"/>
</dbReference>
<comment type="cofactor">
    <cofactor evidence="2">
        <name>Mg(2+)</name>
        <dbReference type="ChEBI" id="CHEBI:18420"/>
    </cofactor>
</comment>
<reference evidence="10" key="1">
    <citation type="submission" date="2021-09" db="EMBL/GenBank/DDBJ databases">
        <title>Genome analysis of Fictibacillus sp. KIGAM418 isolated from marine sediment.</title>
        <authorList>
            <person name="Seo M.-J."/>
            <person name="Cho E.-S."/>
            <person name="Hwang C.Y."/>
        </authorList>
    </citation>
    <scope>NUCLEOTIDE SEQUENCE</scope>
    <source>
        <strain evidence="10">KIGAM418</strain>
    </source>
</reference>
<dbReference type="PANTHER" id="PTHR34448:SF1">
    <property type="entry name" value="BLL6088 PROTEIN"/>
    <property type="match status" value="1"/>
</dbReference>
<evidence type="ECO:0000313" key="10">
    <source>
        <dbReference type="EMBL" id="MCK6259464.1"/>
    </source>
</evidence>
<comment type="cofactor">
    <cofactor evidence="1">
        <name>Co(2+)</name>
        <dbReference type="ChEBI" id="CHEBI:48828"/>
    </cofactor>
</comment>
<proteinExistence type="inferred from homology"/>
<dbReference type="PANTHER" id="PTHR34448">
    <property type="entry name" value="AMINOPEPTIDASE"/>
    <property type="match status" value="1"/>
</dbReference>
<dbReference type="InterPro" id="IPR000787">
    <property type="entry name" value="Peptidase_M29"/>
</dbReference>
<name>A0A9X2BF32_9BACL</name>
<keyword evidence="9" id="KW-0482">Metalloprotease</keyword>
<dbReference type="SUPFAM" id="SSF144052">
    <property type="entry name" value="Thermophilic metalloprotease-like"/>
    <property type="match status" value="1"/>
</dbReference>
<comment type="similarity">
    <text evidence="4">Belongs to the peptidase M29 family.</text>
</comment>
<evidence type="ECO:0000256" key="8">
    <source>
        <dbReference type="ARBA" id="ARBA00022801"/>
    </source>
</evidence>
<evidence type="ECO:0000256" key="4">
    <source>
        <dbReference type="ARBA" id="ARBA00008236"/>
    </source>
</evidence>
<dbReference type="GO" id="GO:0008237">
    <property type="term" value="F:metallopeptidase activity"/>
    <property type="evidence" value="ECO:0007669"/>
    <property type="project" value="UniProtKB-KW"/>
</dbReference>
<accession>A0A9X2BF32</accession>
<comment type="caution">
    <text evidence="10">The sequence shown here is derived from an EMBL/GenBank/DDBJ whole genome shotgun (WGS) entry which is preliminary data.</text>
</comment>
<dbReference type="EMBL" id="JAIWJX010000004">
    <property type="protein sequence ID" value="MCK6259464.1"/>
    <property type="molecule type" value="Genomic_DNA"/>
</dbReference>